<proteinExistence type="predicted"/>
<dbReference type="Proteomes" id="UP000184144">
    <property type="component" value="Unassembled WGS sequence"/>
</dbReference>
<keyword evidence="1" id="KW-0472">Membrane</keyword>
<keyword evidence="1" id="KW-1133">Transmembrane helix</keyword>
<feature type="transmembrane region" description="Helical" evidence="1">
    <location>
        <begin position="141"/>
        <end position="160"/>
    </location>
</feature>
<evidence type="ECO:0000256" key="1">
    <source>
        <dbReference type="SAM" id="Phobius"/>
    </source>
</evidence>
<dbReference type="AlphaFoldDB" id="A0A1M4Z5X5"/>
<sequence length="178" mass="19541">MIWRGMKEGFKNYGVVQGRSSRSQFLRVMVAFSLLFAVAFSPALWLLFSEQDSPGSVPALIGVGIMVLQISAMFVLLPPPWCIALQRMNDTPLSFPDTFALDLPFFKRLIRFGISYWAGLVVPIVSAAFVAQLAVDQQISIENPIAFALFFVPTALLLFLPSEKGSNTYGSNPMGAVT</sequence>
<keyword evidence="3" id="KW-1185">Reference proteome</keyword>
<keyword evidence="1" id="KW-0812">Transmembrane</keyword>
<evidence type="ECO:0008006" key="4">
    <source>
        <dbReference type="Google" id="ProtNLM"/>
    </source>
</evidence>
<feature type="transmembrane region" description="Helical" evidence="1">
    <location>
        <begin position="25"/>
        <end position="47"/>
    </location>
</feature>
<dbReference type="InterPro" id="IPR008523">
    <property type="entry name" value="DUF805"/>
</dbReference>
<dbReference type="GO" id="GO:0016020">
    <property type="term" value="C:membrane"/>
    <property type="evidence" value="ECO:0007669"/>
    <property type="project" value="InterPro"/>
</dbReference>
<dbReference type="OrthoDB" id="7833413at2"/>
<reference evidence="3" key="1">
    <citation type="submission" date="2016-11" db="EMBL/GenBank/DDBJ databases">
        <authorList>
            <person name="Varghese N."/>
            <person name="Submissions S."/>
        </authorList>
    </citation>
    <scope>NUCLEOTIDE SEQUENCE [LARGE SCALE GENOMIC DNA]</scope>
    <source>
        <strain evidence="3">DSM 100566</strain>
    </source>
</reference>
<dbReference type="Pfam" id="PF05656">
    <property type="entry name" value="DUF805"/>
    <property type="match status" value="1"/>
</dbReference>
<accession>A0A1M4Z5X5</accession>
<evidence type="ECO:0000313" key="3">
    <source>
        <dbReference type="Proteomes" id="UP000184144"/>
    </source>
</evidence>
<dbReference type="STRING" id="1486859.SAMN05444273_10456"/>
<gene>
    <name evidence="2" type="ORF">SAMN05444273_10456</name>
</gene>
<name>A0A1M4Z5X5_9RHOB</name>
<feature type="transmembrane region" description="Helical" evidence="1">
    <location>
        <begin position="59"/>
        <end position="78"/>
    </location>
</feature>
<dbReference type="EMBL" id="FQUV01000004">
    <property type="protein sequence ID" value="SHF13469.1"/>
    <property type="molecule type" value="Genomic_DNA"/>
</dbReference>
<organism evidence="2 3">
    <name type="scientific">Litoreibacter ascidiaceicola</name>
    <dbReference type="NCBI Taxonomy" id="1486859"/>
    <lineage>
        <taxon>Bacteria</taxon>
        <taxon>Pseudomonadati</taxon>
        <taxon>Pseudomonadota</taxon>
        <taxon>Alphaproteobacteria</taxon>
        <taxon>Rhodobacterales</taxon>
        <taxon>Roseobacteraceae</taxon>
        <taxon>Litoreibacter</taxon>
    </lineage>
</organism>
<feature type="transmembrane region" description="Helical" evidence="1">
    <location>
        <begin position="114"/>
        <end position="135"/>
    </location>
</feature>
<evidence type="ECO:0000313" key="2">
    <source>
        <dbReference type="EMBL" id="SHF13469.1"/>
    </source>
</evidence>
<protein>
    <recommendedName>
        <fullName evidence="4">DUF805 domain-containing protein</fullName>
    </recommendedName>
</protein>